<proteinExistence type="predicted"/>
<name>A0A2K2DQD4_BRADI</name>
<dbReference type="InParanoid" id="A0A2K2DQD4"/>
<dbReference type="AlphaFoldDB" id="A0A2K2DQD4"/>
<dbReference type="EnsemblPlants" id="PNT76493">
    <property type="protein sequence ID" value="PNT76493"/>
    <property type="gene ID" value="BRADI_1g48818v3"/>
</dbReference>
<dbReference type="EMBL" id="CM000880">
    <property type="protein sequence ID" value="PNT76493.1"/>
    <property type="molecule type" value="Genomic_DNA"/>
</dbReference>
<evidence type="ECO:0000313" key="1">
    <source>
        <dbReference type="EMBL" id="PNT76493.1"/>
    </source>
</evidence>
<organism evidence="1">
    <name type="scientific">Brachypodium distachyon</name>
    <name type="common">Purple false brome</name>
    <name type="synonym">Trachynia distachya</name>
    <dbReference type="NCBI Taxonomy" id="15368"/>
    <lineage>
        <taxon>Eukaryota</taxon>
        <taxon>Viridiplantae</taxon>
        <taxon>Streptophyta</taxon>
        <taxon>Embryophyta</taxon>
        <taxon>Tracheophyta</taxon>
        <taxon>Spermatophyta</taxon>
        <taxon>Magnoliopsida</taxon>
        <taxon>Liliopsida</taxon>
        <taxon>Poales</taxon>
        <taxon>Poaceae</taxon>
        <taxon>BOP clade</taxon>
        <taxon>Pooideae</taxon>
        <taxon>Stipodae</taxon>
        <taxon>Brachypodieae</taxon>
        <taxon>Brachypodium</taxon>
    </lineage>
</organism>
<evidence type="ECO:0000313" key="3">
    <source>
        <dbReference type="Proteomes" id="UP000008810"/>
    </source>
</evidence>
<sequence>MEHKIDSRILALTEEVGEIRTQNATKTRLLRWRMNSSRSKENSRDLGKWFMATRNQRLRLHLSR</sequence>
<evidence type="ECO:0000313" key="2">
    <source>
        <dbReference type="EnsemblPlants" id="PNT76493"/>
    </source>
</evidence>
<gene>
    <name evidence="1" type="ORF">BRADI_1g48818v3</name>
</gene>
<accession>A0A2K2DQD4</accession>
<reference evidence="1" key="2">
    <citation type="submission" date="2017-06" db="EMBL/GenBank/DDBJ databases">
        <title>WGS assembly of Brachypodium distachyon.</title>
        <authorList>
            <consortium name="The International Brachypodium Initiative"/>
            <person name="Lucas S."/>
            <person name="Harmon-Smith M."/>
            <person name="Lail K."/>
            <person name="Tice H."/>
            <person name="Grimwood J."/>
            <person name="Bruce D."/>
            <person name="Barry K."/>
            <person name="Shu S."/>
            <person name="Lindquist E."/>
            <person name="Wang M."/>
            <person name="Pitluck S."/>
            <person name="Vogel J.P."/>
            <person name="Garvin D.F."/>
            <person name="Mockler T.C."/>
            <person name="Schmutz J."/>
            <person name="Rokhsar D."/>
            <person name="Bevan M.W."/>
        </authorList>
    </citation>
    <scope>NUCLEOTIDE SEQUENCE</scope>
    <source>
        <strain evidence="1">Bd21</strain>
    </source>
</reference>
<reference evidence="1 2" key="1">
    <citation type="journal article" date="2010" name="Nature">
        <title>Genome sequencing and analysis of the model grass Brachypodium distachyon.</title>
        <authorList>
            <consortium name="International Brachypodium Initiative"/>
        </authorList>
    </citation>
    <scope>NUCLEOTIDE SEQUENCE [LARGE SCALE GENOMIC DNA]</scope>
    <source>
        <strain evidence="1 2">Bd21</strain>
    </source>
</reference>
<dbReference type="Gramene" id="PNT76493">
    <property type="protein sequence ID" value="PNT76493"/>
    <property type="gene ID" value="BRADI_1g48818v3"/>
</dbReference>
<protein>
    <submittedName>
        <fullName evidence="1 2">Uncharacterized protein</fullName>
    </submittedName>
</protein>
<dbReference type="Proteomes" id="UP000008810">
    <property type="component" value="Chromosome 1"/>
</dbReference>
<reference evidence="2" key="3">
    <citation type="submission" date="2018-08" db="UniProtKB">
        <authorList>
            <consortium name="EnsemblPlants"/>
        </authorList>
    </citation>
    <scope>IDENTIFICATION</scope>
    <source>
        <strain evidence="2">cv. Bd21</strain>
    </source>
</reference>
<keyword evidence="3" id="KW-1185">Reference proteome</keyword>